<dbReference type="HOGENOM" id="CLU_033921_1_0_1"/>
<dbReference type="InterPro" id="IPR036249">
    <property type="entry name" value="Thioredoxin-like_sf"/>
</dbReference>
<evidence type="ECO:0000313" key="1">
    <source>
        <dbReference type="EMBL" id="CCH45114.1"/>
    </source>
</evidence>
<dbReference type="STRING" id="1206466.K0KUK6"/>
<dbReference type="EMBL" id="CAIF01000180">
    <property type="protein sequence ID" value="CCH45114.1"/>
    <property type="molecule type" value="Genomic_DNA"/>
</dbReference>
<gene>
    <name evidence="1" type="ORF">BN7_4693</name>
</gene>
<dbReference type="AlphaFoldDB" id="K0KUK6"/>
<dbReference type="PANTHER" id="PTHR31902">
    <property type="entry name" value="ACTIN PATCHES DISTAL PROTEIN 1"/>
    <property type="match status" value="1"/>
</dbReference>
<sequence>MFALKNIWKGKPDLSERDQEISQTVPISSCDSECGSCTTKFPPSVKVDDGDIYKSAQPTGLHFIVPTSKADWAHDATGTSNTIENKISQWIGKHGADFVKEGSVKVSASSLPFDSMDPRCYKGEVNDVLILPYFVWIKKVDLDNVFPLLNELIPILIKSRDDKISPPTEIQRFKIEIAVEQAYVFLCSHRTRDKRCGITAPLMKKEMDHRLRELELYRDIGDDRPNGVKVCYVNHVGGHKFVANVQVYMKTGEIIWLAKCNPANAIPIIDETVLGGGKVWSKFVRVVQKTKGIEW</sequence>
<evidence type="ECO:0000313" key="2">
    <source>
        <dbReference type="Proteomes" id="UP000009328"/>
    </source>
</evidence>
<accession>K0KUK6</accession>
<dbReference type="FunCoup" id="K0KUK6">
    <property type="interactions" value="55"/>
</dbReference>
<dbReference type="SUPFAM" id="SSF52833">
    <property type="entry name" value="Thioredoxin-like"/>
    <property type="match status" value="1"/>
</dbReference>
<reference evidence="1 2" key="1">
    <citation type="journal article" date="2012" name="Eukaryot. Cell">
        <title>Draft genome sequence of Wickerhamomyces ciferrii NRRL Y-1031 F-60-10.</title>
        <authorList>
            <person name="Schneider J."/>
            <person name="Andrea H."/>
            <person name="Blom J."/>
            <person name="Jaenicke S."/>
            <person name="Ruckert C."/>
            <person name="Schorsch C."/>
            <person name="Szczepanowski R."/>
            <person name="Farwick M."/>
            <person name="Goesmann A."/>
            <person name="Puhler A."/>
            <person name="Schaffer S."/>
            <person name="Tauch A."/>
            <person name="Kohler T."/>
            <person name="Brinkrolf K."/>
        </authorList>
    </citation>
    <scope>NUCLEOTIDE SEQUENCE [LARGE SCALE GENOMIC DNA]</scope>
    <source>
        <strain evidence="2">ATCC 14091 / BCRC 22168 / CBS 111 / JCM 3599 / NBRC 0793 / NRRL Y-1031 F-60-10</strain>
    </source>
</reference>
<proteinExistence type="predicted"/>
<dbReference type="eggNOG" id="ENOG502QT0V">
    <property type="taxonomic scope" value="Eukaryota"/>
</dbReference>
<keyword evidence="2" id="KW-1185">Reference proteome</keyword>
<dbReference type="Gene3D" id="3.40.30.10">
    <property type="entry name" value="Glutaredoxin"/>
    <property type="match status" value="1"/>
</dbReference>
<dbReference type="InterPro" id="IPR009737">
    <property type="entry name" value="Aim32/Apd1-like"/>
</dbReference>
<organism evidence="1 2">
    <name type="scientific">Wickerhamomyces ciferrii (strain ATCC 14091 / BCRC 22168 / CBS 111 / JCM 3599 / NBRC 0793 / NRRL Y-1031 F-60-10)</name>
    <name type="common">Yeast</name>
    <name type="synonym">Pichia ciferrii</name>
    <dbReference type="NCBI Taxonomy" id="1206466"/>
    <lineage>
        <taxon>Eukaryota</taxon>
        <taxon>Fungi</taxon>
        <taxon>Dikarya</taxon>
        <taxon>Ascomycota</taxon>
        <taxon>Saccharomycotina</taxon>
        <taxon>Saccharomycetes</taxon>
        <taxon>Phaffomycetales</taxon>
        <taxon>Wickerhamomycetaceae</taxon>
        <taxon>Wickerhamomyces</taxon>
    </lineage>
</organism>
<comment type="caution">
    <text evidence="1">The sequence shown here is derived from an EMBL/GenBank/DDBJ whole genome shotgun (WGS) entry which is preliminary data.</text>
</comment>
<dbReference type="CDD" id="cd03062">
    <property type="entry name" value="TRX_Fd_Sucrase"/>
    <property type="match status" value="1"/>
</dbReference>
<dbReference type="Pfam" id="PF06999">
    <property type="entry name" value="Suc_Fer-like"/>
    <property type="match status" value="1"/>
</dbReference>
<dbReference type="PANTHER" id="PTHR31902:SF14">
    <property type="entry name" value="ACTIN PATCHES DISTAL PROTEIN 1"/>
    <property type="match status" value="1"/>
</dbReference>
<dbReference type="Proteomes" id="UP000009328">
    <property type="component" value="Unassembled WGS sequence"/>
</dbReference>
<protein>
    <submittedName>
        <fullName evidence="1">Actin patches distal protein 1</fullName>
    </submittedName>
</protein>
<dbReference type="InParanoid" id="K0KUK6"/>
<name>K0KUK6_WICCF</name>